<accession>A0A285HD03</accession>
<organism evidence="1 2">
    <name type="scientific">Paractinoplanes atraurantiacus</name>
    <dbReference type="NCBI Taxonomy" id="1036182"/>
    <lineage>
        <taxon>Bacteria</taxon>
        <taxon>Bacillati</taxon>
        <taxon>Actinomycetota</taxon>
        <taxon>Actinomycetes</taxon>
        <taxon>Micromonosporales</taxon>
        <taxon>Micromonosporaceae</taxon>
        <taxon>Paractinoplanes</taxon>
    </lineage>
</organism>
<dbReference type="Gene3D" id="3.10.450.50">
    <property type="match status" value="1"/>
</dbReference>
<evidence type="ECO:0000313" key="2">
    <source>
        <dbReference type="Proteomes" id="UP000219612"/>
    </source>
</evidence>
<dbReference type="SUPFAM" id="SSF54427">
    <property type="entry name" value="NTF2-like"/>
    <property type="match status" value="1"/>
</dbReference>
<name>A0A285HD03_9ACTN</name>
<keyword evidence="2" id="KW-1185">Reference proteome</keyword>
<gene>
    <name evidence="1" type="ORF">SAMN05421748_104164</name>
</gene>
<protein>
    <recommendedName>
        <fullName evidence="3">SnoaL-like domain-containing protein</fullName>
    </recommendedName>
</protein>
<dbReference type="Proteomes" id="UP000219612">
    <property type="component" value="Unassembled WGS sequence"/>
</dbReference>
<proteinExistence type="predicted"/>
<evidence type="ECO:0000313" key="1">
    <source>
        <dbReference type="EMBL" id="SNY33622.1"/>
    </source>
</evidence>
<evidence type="ECO:0008006" key="3">
    <source>
        <dbReference type="Google" id="ProtNLM"/>
    </source>
</evidence>
<reference evidence="1 2" key="1">
    <citation type="submission" date="2017-09" db="EMBL/GenBank/DDBJ databases">
        <authorList>
            <person name="Ehlers B."/>
            <person name="Leendertz F.H."/>
        </authorList>
    </citation>
    <scope>NUCLEOTIDE SEQUENCE [LARGE SCALE GENOMIC DNA]</scope>
    <source>
        <strain evidence="1 2">CGMCC 4.6857</strain>
    </source>
</reference>
<dbReference type="InterPro" id="IPR032710">
    <property type="entry name" value="NTF2-like_dom_sf"/>
</dbReference>
<sequence length="68" mass="7503">MRVAITHLLADGDHVIVHSQRRLPATGAEIAVIEMWRLDGGLIAEGWELIEPLSHVPADLAWWAQPAT</sequence>
<dbReference type="AlphaFoldDB" id="A0A285HD03"/>
<dbReference type="EMBL" id="OBDY01000004">
    <property type="protein sequence ID" value="SNY33622.1"/>
    <property type="molecule type" value="Genomic_DNA"/>
</dbReference>